<dbReference type="EMBL" id="JAKMXF010000077">
    <property type="protein sequence ID" value="KAI6658810.1"/>
    <property type="molecule type" value="Genomic_DNA"/>
</dbReference>
<organism evidence="1 2">
    <name type="scientific">Oopsacas minuta</name>
    <dbReference type="NCBI Taxonomy" id="111878"/>
    <lineage>
        <taxon>Eukaryota</taxon>
        <taxon>Metazoa</taxon>
        <taxon>Porifera</taxon>
        <taxon>Hexactinellida</taxon>
        <taxon>Hexasterophora</taxon>
        <taxon>Lyssacinosida</taxon>
        <taxon>Leucopsacidae</taxon>
        <taxon>Oopsacas</taxon>
    </lineage>
</organism>
<protein>
    <submittedName>
        <fullName evidence="1">Uncharacterized protein</fullName>
    </submittedName>
</protein>
<dbReference type="Proteomes" id="UP001165289">
    <property type="component" value="Unassembled WGS sequence"/>
</dbReference>
<gene>
    <name evidence="1" type="ORF">LOD99_15135</name>
</gene>
<keyword evidence="2" id="KW-1185">Reference proteome</keyword>
<name>A0AAV7KDN8_9METZ</name>
<evidence type="ECO:0000313" key="1">
    <source>
        <dbReference type="EMBL" id="KAI6658810.1"/>
    </source>
</evidence>
<evidence type="ECO:0000313" key="2">
    <source>
        <dbReference type="Proteomes" id="UP001165289"/>
    </source>
</evidence>
<reference evidence="1 2" key="1">
    <citation type="journal article" date="2023" name="BMC Biol.">
        <title>The compact genome of the sponge Oopsacas minuta (Hexactinellida) is lacking key metazoan core genes.</title>
        <authorList>
            <person name="Santini S."/>
            <person name="Schenkelaars Q."/>
            <person name="Jourda C."/>
            <person name="Duchesne M."/>
            <person name="Belahbib H."/>
            <person name="Rocher C."/>
            <person name="Selva M."/>
            <person name="Riesgo A."/>
            <person name="Vervoort M."/>
            <person name="Leys S.P."/>
            <person name="Kodjabachian L."/>
            <person name="Le Bivic A."/>
            <person name="Borchiellini C."/>
            <person name="Claverie J.M."/>
            <person name="Renard E."/>
        </authorList>
    </citation>
    <scope>NUCLEOTIDE SEQUENCE [LARGE SCALE GENOMIC DNA]</scope>
    <source>
        <strain evidence="1">SPO-2</strain>
    </source>
</reference>
<dbReference type="AlphaFoldDB" id="A0AAV7KDN8"/>
<accession>A0AAV7KDN8</accession>
<sequence length="294" mass="34368">MDFCFGRHQQRVGYGGIIACGLTDEWEWFQFPLRLENLDEIPHYPEFTFKIFDEAFCSDLKPRYPIFVTTDNENKMKAAFDGRWDTADHNFEVELVAQGMHCQRISPKYSTLNQQGTADWYYRTRAKKLVRAIPGKSTTRPWSSHDNRFLAAVHNYVVYLKEDDNSVVDNLPSLALLKSVLTVLEQVKLFFERVEVDHVISHLSFVNYLLIDMFLFNRQIDESEYCVTGNLCQDLRGQMEQKLWMYSGSAFSQSAAFLSDKYLIKYQNLHKWHTLILPTTFSAKQVSATYFIIL</sequence>
<proteinExistence type="predicted"/>
<comment type="caution">
    <text evidence="1">The sequence shown here is derived from an EMBL/GenBank/DDBJ whole genome shotgun (WGS) entry which is preliminary data.</text>
</comment>